<evidence type="ECO:0000256" key="3">
    <source>
        <dbReference type="ARBA" id="ARBA00022771"/>
    </source>
</evidence>
<evidence type="ECO:0000256" key="9">
    <source>
        <dbReference type="SAM" id="MobiDB-lite"/>
    </source>
</evidence>
<organism evidence="11 12">
    <name type="scientific">Coemansia guatemalensis</name>
    <dbReference type="NCBI Taxonomy" id="2761395"/>
    <lineage>
        <taxon>Eukaryota</taxon>
        <taxon>Fungi</taxon>
        <taxon>Fungi incertae sedis</taxon>
        <taxon>Zoopagomycota</taxon>
        <taxon>Kickxellomycotina</taxon>
        <taxon>Kickxellomycetes</taxon>
        <taxon>Kickxellales</taxon>
        <taxon>Kickxellaceae</taxon>
        <taxon>Coemansia</taxon>
    </lineage>
</organism>
<dbReference type="InterPro" id="IPR039355">
    <property type="entry name" value="Transcription_factor_GATA"/>
</dbReference>
<dbReference type="PROSITE" id="PS50114">
    <property type="entry name" value="GATA_ZN_FINGER_2"/>
    <property type="match status" value="2"/>
</dbReference>
<evidence type="ECO:0000256" key="6">
    <source>
        <dbReference type="ARBA" id="ARBA00023163"/>
    </source>
</evidence>
<dbReference type="PROSITE" id="PS00344">
    <property type="entry name" value="GATA_ZN_FINGER_1"/>
    <property type="match status" value="1"/>
</dbReference>
<feature type="region of interest" description="Disordered" evidence="9">
    <location>
        <begin position="84"/>
        <end position="252"/>
    </location>
</feature>
<protein>
    <recommendedName>
        <fullName evidence="10">GATA-type domain-containing protein</fullName>
    </recommendedName>
</protein>
<feature type="compositionally biased region" description="Polar residues" evidence="9">
    <location>
        <begin position="126"/>
        <end position="137"/>
    </location>
</feature>
<dbReference type="GO" id="GO:0000122">
    <property type="term" value="P:negative regulation of transcription by RNA polymerase II"/>
    <property type="evidence" value="ECO:0007669"/>
    <property type="project" value="TreeGrafter"/>
</dbReference>
<accession>A0A9W8HYR5</accession>
<dbReference type="Proteomes" id="UP001140094">
    <property type="component" value="Unassembled WGS sequence"/>
</dbReference>
<dbReference type="CDD" id="cd00202">
    <property type="entry name" value="ZnF_GATA"/>
    <property type="match status" value="2"/>
</dbReference>
<dbReference type="EMBL" id="JANBUO010000028">
    <property type="protein sequence ID" value="KAJ2808727.1"/>
    <property type="molecule type" value="Genomic_DNA"/>
</dbReference>
<evidence type="ECO:0000256" key="8">
    <source>
        <dbReference type="PROSITE-ProRule" id="PRU00094"/>
    </source>
</evidence>
<keyword evidence="2" id="KW-0479">Metal-binding</keyword>
<feature type="domain" description="GATA-type" evidence="10">
    <location>
        <begin position="347"/>
        <end position="400"/>
    </location>
</feature>
<gene>
    <name evidence="11" type="ORF">H4R20_000703</name>
</gene>
<dbReference type="InterPro" id="IPR013860">
    <property type="entry name" value="AreA_GATA"/>
</dbReference>
<dbReference type="Pfam" id="PF00320">
    <property type="entry name" value="GATA"/>
    <property type="match status" value="2"/>
</dbReference>
<evidence type="ECO:0000259" key="10">
    <source>
        <dbReference type="PROSITE" id="PS50114"/>
    </source>
</evidence>
<feature type="region of interest" description="Disordered" evidence="9">
    <location>
        <begin position="450"/>
        <end position="545"/>
    </location>
</feature>
<comment type="caution">
    <text evidence="11">The sequence shown here is derived from an EMBL/GenBank/DDBJ whole genome shotgun (WGS) entry which is preliminary data.</text>
</comment>
<dbReference type="GO" id="GO:0008270">
    <property type="term" value="F:zinc ion binding"/>
    <property type="evidence" value="ECO:0007669"/>
    <property type="project" value="UniProtKB-KW"/>
</dbReference>
<evidence type="ECO:0000256" key="5">
    <source>
        <dbReference type="ARBA" id="ARBA00023015"/>
    </source>
</evidence>
<evidence type="ECO:0000256" key="7">
    <source>
        <dbReference type="ARBA" id="ARBA00023242"/>
    </source>
</evidence>
<keyword evidence="6" id="KW-0804">Transcription</keyword>
<feature type="compositionally biased region" description="Low complexity" evidence="9">
    <location>
        <begin position="713"/>
        <end position="726"/>
    </location>
</feature>
<evidence type="ECO:0000313" key="12">
    <source>
        <dbReference type="Proteomes" id="UP001140094"/>
    </source>
</evidence>
<dbReference type="FunFam" id="3.30.50.10:FF:000007">
    <property type="entry name" value="Nitrogen regulatory AreA, N-terminal"/>
    <property type="match status" value="1"/>
</dbReference>
<dbReference type="OrthoDB" id="515401at2759"/>
<comment type="subcellular location">
    <subcellularLocation>
        <location evidence="1">Nucleus</location>
    </subcellularLocation>
</comment>
<feature type="compositionally biased region" description="Low complexity" evidence="9">
    <location>
        <begin position="150"/>
        <end position="183"/>
    </location>
</feature>
<proteinExistence type="predicted"/>
<feature type="compositionally biased region" description="Polar residues" evidence="9">
    <location>
        <begin position="766"/>
        <end position="783"/>
    </location>
</feature>
<evidence type="ECO:0000256" key="4">
    <source>
        <dbReference type="ARBA" id="ARBA00022833"/>
    </source>
</evidence>
<feature type="region of interest" description="Disordered" evidence="9">
    <location>
        <begin position="745"/>
        <end position="790"/>
    </location>
</feature>
<feature type="region of interest" description="Disordered" evidence="9">
    <location>
        <begin position="670"/>
        <end position="729"/>
    </location>
</feature>
<dbReference type="GO" id="GO:0000981">
    <property type="term" value="F:DNA-binding transcription factor activity, RNA polymerase II-specific"/>
    <property type="evidence" value="ECO:0007669"/>
    <property type="project" value="TreeGrafter"/>
</dbReference>
<dbReference type="InterPro" id="IPR000679">
    <property type="entry name" value="Znf_GATA"/>
</dbReference>
<reference evidence="11" key="1">
    <citation type="submission" date="2022-07" db="EMBL/GenBank/DDBJ databases">
        <title>Phylogenomic reconstructions and comparative analyses of Kickxellomycotina fungi.</title>
        <authorList>
            <person name="Reynolds N.K."/>
            <person name="Stajich J.E."/>
            <person name="Barry K."/>
            <person name="Grigoriev I.V."/>
            <person name="Crous P."/>
            <person name="Smith M.E."/>
        </authorList>
    </citation>
    <scope>NUCLEOTIDE SEQUENCE</scope>
    <source>
        <strain evidence="11">NRRL 1565</strain>
    </source>
</reference>
<dbReference type="InterPro" id="IPR013088">
    <property type="entry name" value="Znf_NHR/GATA"/>
</dbReference>
<dbReference type="Gene3D" id="3.30.50.10">
    <property type="entry name" value="Erythroid Transcription Factor GATA-1, subunit A"/>
    <property type="match status" value="2"/>
</dbReference>
<dbReference type="Pfam" id="PF08550">
    <property type="entry name" value="GATA_AreA"/>
    <property type="match status" value="1"/>
</dbReference>
<dbReference type="GO" id="GO:0045944">
    <property type="term" value="P:positive regulation of transcription by RNA polymerase II"/>
    <property type="evidence" value="ECO:0007669"/>
    <property type="project" value="TreeGrafter"/>
</dbReference>
<dbReference type="AlphaFoldDB" id="A0A9W8HYR5"/>
<keyword evidence="12" id="KW-1185">Reference proteome</keyword>
<dbReference type="SUPFAM" id="SSF57716">
    <property type="entry name" value="Glucocorticoid receptor-like (DNA-binding domain)"/>
    <property type="match status" value="2"/>
</dbReference>
<evidence type="ECO:0000256" key="1">
    <source>
        <dbReference type="ARBA" id="ARBA00004123"/>
    </source>
</evidence>
<evidence type="ECO:0000256" key="2">
    <source>
        <dbReference type="ARBA" id="ARBA00022723"/>
    </source>
</evidence>
<dbReference type="GO" id="GO:0000978">
    <property type="term" value="F:RNA polymerase II cis-regulatory region sequence-specific DNA binding"/>
    <property type="evidence" value="ECO:0007669"/>
    <property type="project" value="TreeGrafter"/>
</dbReference>
<dbReference type="PANTHER" id="PTHR10071:SF281">
    <property type="entry name" value="BOX A-BINDING FACTOR-RELATED"/>
    <property type="match status" value="1"/>
</dbReference>
<dbReference type="GO" id="GO:0005634">
    <property type="term" value="C:nucleus"/>
    <property type="evidence" value="ECO:0007669"/>
    <property type="project" value="UniProtKB-SubCell"/>
</dbReference>
<dbReference type="SMART" id="SM00401">
    <property type="entry name" value="ZnF_GATA"/>
    <property type="match status" value="2"/>
</dbReference>
<keyword evidence="4" id="KW-0862">Zinc</keyword>
<name>A0A9W8HYR5_9FUNG</name>
<evidence type="ECO:0000313" key="11">
    <source>
        <dbReference type="EMBL" id="KAJ2808727.1"/>
    </source>
</evidence>
<feature type="compositionally biased region" description="Low complexity" evidence="9">
    <location>
        <begin position="695"/>
        <end position="706"/>
    </location>
</feature>
<keyword evidence="7" id="KW-0539">Nucleus</keyword>
<feature type="compositionally biased region" description="Low complexity" evidence="9">
    <location>
        <begin position="211"/>
        <end position="241"/>
    </location>
</feature>
<keyword evidence="3 8" id="KW-0863">Zinc-finger</keyword>
<dbReference type="PANTHER" id="PTHR10071">
    <property type="entry name" value="TRANSCRIPTION FACTOR GATA FAMILY MEMBER"/>
    <property type="match status" value="1"/>
</dbReference>
<feature type="domain" description="GATA-type" evidence="10">
    <location>
        <begin position="411"/>
        <end position="458"/>
    </location>
</feature>
<sequence length="790" mass="83579">MAPILLKIKGTKLFSPFDEIEDVGDLSTLWRVCSKVRDSLENGSRLENLSWRLWHLHQTLEARGKGRDYRKLPPSTTKQLEKTIRRPNIPKTKPMQIKVRLGKANDRSESSSRANKARAMQPDSVEGSSTTAASTLEDTGPPSAPRSNNTAPTEGAQTAAPAASTSAGTSSSAALSKSAARPSILPSNASQPQAADGDSASIAQGKEHSATDAASAVADAPATDQEEGAGSSASAPATDSSNGGGEEVQASDFMSFGPSSFLSNGFDLDAPQIEITLDDIFSASSADWSQFGFTSLAGNQALGMPIPDYSGASGGGVGAQWNGMPYPGAMPGGAPYGMGHVQEQHKKHDGPICDNCGVTSTPLWRRSVDDTLLCNACGLYYKLHHTHRPKSLRSNAARKDGLEEDVPKTFCTNCKTSTTPLWRRDEAGDPLCNACGLYYKLHKENRPIKLKSDVIRKRQRHDASSGVPRKRQSRNAQKQAEEAEVSGSATPGTPAAGHSQDAQPPRPRNGATKPDALGIQLAAASQQPQVQHPIPPQSAPPLSYSANGTQLLNGPESGAYSYTHPAQQPASVEFPRPSVSLDEHSRGIAVNGLTAMSTHSFNAPATTEAVNLSLPLQHSATLPTRHGSLVHHTAAPTNIGISPSRATSGSINIPISPPLNAARPDNYFARIPNISGGSSHTAPPHSGQRQLPPLDSSQGGADSGDGMLHATMSLQPPSSNNSLSASYRQARNSLSYHPNAHATEELELDPNNYSDRQLPSLAELASASTTHGSESFRYNRQQQPYPPLNP</sequence>
<dbReference type="PRINTS" id="PR00619">
    <property type="entry name" value="GATAZNFINGER"/>
</dbReference>
<keyword evidence="5" id="KW-0805">Transcription regulation</keyword>